<reference evidence="2" key="1">
    <citation type="submission" date="2018-05" db="EMBL/GenBank/DDBJ databases">
        <authorList>
            <person name="Lanie J.A."/>
            <person name="Ng W.-L."/>
            <person name="Kazmierczak K.M."/>
            <person name="Andrzejewski T.M."/>
            <person name="Davidsen T.M."/>
            <person name="Wayne K.J."/>
            <person name="Tettelin H."/>
            <person name="Glass J.I."/>
            <person name="Rusch D."/>
            <person name="Podicherti R."/>
            <person name="Tsui H.-C.T."/>
            <person name="Winkler M.E."/>
        </authorList>
    </citation>
    <scope>NUCLEOTIDE SEQUENCE</scope>
</reference>
<dbReference type="Gene3D" id="1.10.530.10">
    <property type="match status" value="1"/>
</dbReference>
<dbReference type="InterPro" id="IPR023346">
    <property type="entry name" value="Lysozyme-like_dom_sf"/>
</dbReference>
<dbReference type="AlphaFoldDB" id="A0A382YXY1"/>
<protein>
    <recommendedName>
        <fullName evidence="1">Transglycosylase SLT domain-containing protein</fullName>
    </recommendedName>
</protein>
<evidence type="ECO:0000313" key="2">
    <source>
        <dbReference type="EMBL" id="SVD88127.1"/>
    </source>
</evidence>
<dbReference type="EMBL" id="UINC01179445">
    <property type="protein sequence ID" value="SVD88127.1"/>
    <property type="molecule type" value="Genomic_DNA"/>
</dbReference>
<accession>A0A382YXY1</accession>
<name>A0A382YXY1_9ZZZZ</name>
<dbReference type="Pfam" id="PF01464">
    <property type="entry name" value="SLT"/>
    <property type="match status" value="1"/>
</dbReference>
<feature type="non-terminal residue" evidence="2">
    <location>
        <position position="182"/>
    </location>
</feature>
<dbReference type="InterPro" id="IPR008258">
    <property type="entry name" value="Transglycosylase_SLT_dom_1"/>
</dbReference>
<feature type="domain" description="Transglycosylase SLT" evidence="1">
    <location>
        <begin position="105"/>
        <end position="182"/>
    </location>
</feature>
<evidence type="ECO:0000259" key="1">
    <source>
        <dbReference type="Pfam" id="PF01464"/>
    </source>
</evidence>
<sequence length="182" mass="20588">MSLPWLWSKWRRAAGVFGALLLISFVSFGFSSRLHALYDIAMGRVNTLESGVSDLEQQMLNIKSAMNVDSIRQYNIQKITRIFDERNKTLTPKEKYEIANEVYIASQKYTNLSVELIGAMITQESGPAWKTDRVSPAGAMGLMQIMPVTGMFMASYEGINWTSAEDVLLNPIYNIRIGTRFM</sequence>
<organism evidence="2">
    <name type="scientific">marine metagenome</name>
    <dbReference type="NCBI Taxonomy" id="408172"/>
    <lineage>
        <taxon>unclassified sequences</taxon>
        <taxon>metagenomes</taxon>
        <taxon>ecological metagenomes</taxon>
    </lineage>
</organism>
<dbReference type="SUPFAM" id="SSF53955">
    <property type="entry name" value="Lysozyme-like"/>
    <property type="match status" value="1"/>
</dbReference>
<gene>
    <name evidence="2" type="ORF">METZ01_LOCUS440981</name>
</gene>
<proteinExistence type="predicted"/>